<accession>A0A5K1EQL3</accession>
<gene>
    <name evidence="1" type="ORF">NYM_LOCUS24339</name>
</gene>
<dbReference type="Gramene" id="NC7G0301650.1">
    <property type="protein sequence ID" value="NC7G0301650.1:cds"/>
    <property type="gene ID" value="NC7G0301650"/>
</dbReference>
<reference evidence="1" key="1">
    <citation type="submission" date="2019-09" db="EMBL/GenBank/DDBJ databases">
        <authorList>
            <person name="Zhang L."/>
        </authorList>
    </citation>
    <scope>NUCLEOTIDE SEQUENCE</scope>
</reference>
<protein>
    <submittedName>
        <fullName evidence="1">Uncharacterized protein</fullName>
    </submittedName>
</protein>
<dbReference type="EMBL" id="LR721785">
    <property type="protein sequence ID" value="VVW53207.1"/>
    <property type="molecule type" value="Genomic_DNA"/>
</dbReference>
<name>A0A5K1EQL3_9MAGN</name>
<sequence>MFTTLIRMRQNFAHHLKTSASLEDSLLVVPALWSQPYLLQVQFC</sequence>
<proteinExistence type="predicted"/>
<evidence type="ECO:0000313" key="1">
    <source>
        <dbReference type="EMBL" id="VVW53207.1"/>
    </source>
</evidence>
<organism evidence="1">
    <name type="scientific">Nymphaea colorata</name>
    <name type="common">pocket water lily</name>
    <dbReference type="NCBI Taxonomy" id="210225"/>
    <lineage>
        <taxon>Eukaryota</taxon>
        <taxon>Viridiplantae</taxon>
        <taxon>Streptophyta</taxon>
        <taxon>Embryophyta</taxon>
        <taxon>Tracheophyta</taxon>
        <taxon>Spermatophyta</taxon>
        <taxon>Magnoliopsida</taxon>
        <taxon>Nymphaeales</taxon>
        <taxon>Nymphaeaceae</taxon>
        <taxon>Nymphaea</taxon>
    </lineage>
</organism>
<dbReference type="AlphaFoldDB" id="A0A5K1EQL3"/>